<evidence type="ECO:0000256" key="1">
    <source>
        <dbReference type="SAM" id="MobiDB-lite"/>
    </source>
</evidence>
<keyword evidence="2" id="KW-0547">Nucleotide-binding</keyword>
<feature type="compositionally biased region" description="Low complexity" evidence="1">
    <location>
        <begin position="932"/>
        <end position="945"/>
    </location>
</feature>
<dbReference type="Proteomes" id="UP000713964">
    <property type="component" value="Unassembled WGS sequence"/>
</dbReference>
<feature type="region of interest" description="Disordered" evidence="1">
    <location>
        <begin position="336"/>
        <end position="359"/>
    </location>
</feature>
<feature type="compositionally biased region" description="Polar residues" evidence="1">
    <location>
        <begin position="346"/>
        <end position="359"/>
    </location>
</feature>
<evidence type="ECO:0000313" key="2">
    <source>
        <dbReference type="EMBL" id="MBF1660065.1"/>
    </source>
</evidence>
<reference evidence="2" key="1">
    <citation type="submission" date="2020-04" db="EMBL/GenBank/DDBJ databases">
        <title>Deep metagenomics examines the oral microbiome during advanced dental caries in children, revealing novel taxa and co-occurrences with host molecules.</title>
        <authorList>
            <person name="Baker J.L."/>
            <person name="Morton J.T."/>
            <person name="Dinis M."/>
            <person name="Alvarez R."/>
            <person name="Tran N.C."/>
            <person name="Knight R."/>
            <person name="Edlund A."/>
        </authorList>
    </citation>
    <scope>NUCLEOTIDE SEQUENCE</scope>
    <source>
        <strain evidence="2">JCVI_29_bin.11</strain>
    </source>
</reference>
<dbReference type="EMBL" id="JABZXL010000042">
    <property type="protein sequence ID" value="MBF1660065.1"/>
    <property type="molecule type" value="Genomic_DNA"/>
</dbReference>
<evidence type="ECO:0000313" key="3">
    <source>
        <dbReference type="Proteomes" id="UP000713964"/>
    </source>
</evidence>
<accession>A0A930L004</accession>
<feature type="region of interest" description="Disordered" evidence="1">
    <location>
        <begin position="932"/>
        <end position="951"/>
    </location>
</feature>
<dbReference type="GO" id="GO:0005524">
    <property type="term" value="F:ATP binding"/>
    <property type="evidence" value="ECO:0007669"/>
    <property type="project" value="UniProtKB-KW"/>
</dbReference>
<dbReference type="Pfam" id="PF12846">
    <property type="entry name" value="AAA_10"/>
    <property type="match status" value="1"/>
</dbReference>
<proteinExistence type="predicted"/>
<dbReference type="InterPro" id="IPR027417">
    <property type="entry name" value="P-loop_NTPase"/>
</dbReference>
<keyword evidence="2" id="KW-0067">ATP-binding</keyword>
<dbReference type="AlphaFoldDB" id="A0A930L004"/>
<name>A0A930L004_9MICC</name>
<sequence>MSMKTSLGDALSQIGVLSSVDLLDVTYCDDLIICSDSEVWTYVVIAGENFGITTFRKLEQHAEDIDTIFKKVTDVPIHMRLTTMPFDSQAWLKMMLERQEQESAATGVPVAPIYDTFMRAQADTLRLQGAKTFRRYLGVYLGRRHPKSSQRWGEGTPLAWASKQWDKVFGSADAEPTAEELTHYHKQAKQMRERFVSSSRLRARGASAQDMWDLYYHCLNLGINRPAPTLYGKQWGANEASSMTSVVDTTDPAAMKITMRNPQIRQDRQAWQKLTAQGVEVPEPSPILESHVVGMAVELPKKGIPAMWVDQLKETGIPVDISFRFIVKSSQKAADDAKKANRRINQESNYQSDTSGALSNELTRIKEESKQHSYDVENDQTAPLITLTTRVFAHAKTRDKAIEYSEEIINLMGEAMQTNLNPLFGASYDYWRESFPAQKALRDAKLTDHHTTHTDIGALTMSGVFTTVEVGHKYGFYVGSYGSTPVFFDPTLLGKMGHAPATFFNGSLGSGKTVASLQLLDLCRIRNYFTIIIDPKRDQLANLALHGRGHVKLWSLNTEGKPGMLDPFTLISREPNPADPDRDTADKAYNLWRSETFSLVEMVISEMLESSMTENQRARLNDLIRLELSTENPSMYTLMERMRRGELGKSEEELYADSTSEAYQSMRREMSNLHSNLQSAAEDSIGRLVFGKKTENVQLHYSGVNTILINTNGLTLPTEGQAASGYRERASSMVYGLLATYVGQLLINSKSIQGFKVLVVDEFNVARDNVAFQSQIKRIVSMGRSLMITPFLLDQSTASANDEQLFGNKLGGRWVGRSDERSRKAVATALGYADRPDEFEALVAAMPDVMRDRPGRALISLPPDDDTGNINNVKVVQFDIGWNPEYQAFLSNNDGQSRDERASMRQYPTDANGVWLDPYSPVLEATTAVAEPEPAAEPAAETVTVQEDAWV</sequence>
<gene>
    <name evidence="2" type="ORF">HXO58_09590</name>
</gene>
<comment type="caution">
    <text evidence="2">The sequence shown here is derived from an EMBL/GenBank/DDBJ whole genome shotgun (WGS) entry which is preliminary data.</text>
</comment>
<protein>
    <submittedName>
        <fullName evidence="2">ATP-binding protein</fullName>
    </submittedName>
</protein>
<dbReference type="SUPFAM" id="SSF52540">
    <property type="entry name" value="P-loop containing nucleoside triphosphate hydrolases"/>
    <property type="match status" value="1"/>
</dbReference>
<organism evidence="2 3">
    <name type="scientific">Rothia mucilaginosa</name>
    <dbReference type="NCBI Taxonomy" id="43675"/>
    <lineage>
        <taxon>Bacteria</taxon>
        <taxon>Bacillati</taxon>
        <taxon>Actinomycetota</taxon>
        <taxon>Actinomycetes</taxon>
        <taxon>Micrococcales</taxon>
        <taxon>Micrococcaceae</taxon>
        <taxon>Rothia</taxon>
    </lineage>
</organism>